<dbReference type="Pfam" id="PF12796">
    <property type="entry name" value="Ank_2"/>
    <property type="match status" value="1"/>
</dbReference>
<name>A0A504J8N7_9FLAO</name>
<evidence type="ECO:0000313" key="5">
    <source>
        <dbReference type="EMBL" id="TPN83050.1"/>
    </source>
</evidence>
<keyword evidence="2 3" id="KW-0040">ANK repeat</keyword>
<feature type="repeat" description="ANK" evidence="3">
    <location>
        <begin position="71"/>
        <end position="103"/>
    </location>
</feature>
<protein>
    <submittedName>
        <fullName evidence="5">Ankyrin repeat domain-containing protein</fullName>
    </submittedName>
</protein>
<dbReference type="Gene3D" id="1.25.40.20">
    <property type="entry name" value="Ankyrin repeat-containing domain"/>
    <property type="match status" value="1"/>
</dbReference>
<keyword evidence="1" id="KW-0677">Repeat</keyword>
<dbReference type="Proteomes" id="UP000315540">
    <property type="component" value="Unassembled WGS sequence"/>
</dbReference>
<comment type="caution">
    <text evidence="5">The sequence shown here is derived from an EMBL/GenBank/DDBJ whole genome shotgun (WGS) entry which is preliminary data.</text>
</comment>
<evidence type="ECO:0000256" key="4">
    <source>
        <dbReference type="SAM" id="SignalP"/>
    </source>
</evidence>
<evidence type="ECO:0000313" key="6">
    <source>
        <dbReference type="Proteomes" id="UP000315540"/>
    </source>
</evidence>
<accession>A0A504J8N7</accession>
<dbReference type="SMART" id="SM00248">
    <property type="entry name" value="ANK"/>
    <property type="match status" value="2"/>
</dbReference>
<dbReference type="EMBL" id="VFWZ01000008">
    <property type="protein sequence ID" value="TPN83050.1"/>
    <property type="molecule type" value="Genomic_DNA"/>
</dbReference>
<feature type="chain" id="PRO_5021330786" evidence="4">
    <location>
        <begin position="24"/>
        <end position="128"/>
    </location>
</feature>
<dbReference type="PROSITE" id="PS50088">
    <property type="entry name" value="ANK_REPEAT"/>
    <property type="match status" value="2"/>
</dbReference>
<gene>
    <name evidence="5" type="ORF">FHK87_21755</name>
</gene>
<evidence type="ECO:0000256" key="2">
    <source>
        <dbReference type="ARBA" id="ARBA00023043"/>
    </source>
</evidence>
<sequence>MKKQVLIALMMVCSIMISNSVEAKTITNDYNVESVKTKNTVSPFCMAIVKGDLETVKKMIELGSDVNKKSDGMTPVMYASRYNRTEIIKVLVKNGANLKTKTDKGYTALKYAELSNAKEAIELLKTMS</sequence>
<reference evidence="5 6" key="1">
    <citation type="submission" date="2019-06" db="EMBL/GenBank/DDBJ databases">
        <authorList>
            <person name="Meng X."/>
        </authorList>
    </citation>
    <scope>NUCLEOTIDE SEQUENCE [LARGE SCALE GENOMIC DNA]</scope>
    <source>
        <strain evidence="5 6">M625</strain>
    </source>
</reference>
<dbReference type="SUPFAM" id="SSF48403">
    <property type="entry name" value="Ankyrin repeat"/>
    <property type="match status" value="1"/>
</dbReference>
<keyword evidence="4" id="KW-0732">Signal</keyword>
<keyword evidence="6" id="KW-1185">Reference proteome</keyword>
<feature type="signal peptide" evidence="4">
    <location>
        <begin position="1"/>
        <end position="23"/>
    </location>
</feature>
<evidence type="ECO:0000256" key="1">
    <source>
        <dbReference type="ARBA" id="ARBA00022737"/>
    </source>
</evidence>
<dbReference type="AlphaFoldDB" id="A0A504J8N7"/>
<feature type="repeat" description="ANK" evidence="3">
    <location>
        <begin position="39"/>
        <end position="71"/>
    </location>
</feature>
<dbReference type="InterPro" id="IPR002110">
    <property type="entry name" value="Ankyrin_rpt"/>
</dbReference>
<dbReference type="RefSeq" id="WP_140596674.1">
    <property type="nucleotide sequence ID" value="NZ_VFWZ01000008.1"/>
</dbReference>
<organism evidence="5 6">
    <name type="scientific">Aquimarina algicola</name>
    <dbReference type="NCBI Taxonomy" id="2589995"/>
    <lineage>
        <taxon>Bacteria</taxon>
        <taxon>Pseudomonadati</taxon>
        <taxon>Bacteroidota</taxon>
        <taxon>Flavobacteriia</taxon>
        <taxon>Flavobacteriales</taxon>
        <taxon>Flavobacteriaceae</taxon>
        <taxon>Aquimarina</taxon>
    </lineage>
</organism>
<dbReference type="OrthoDB" id="1374157at2"/>
<dbReference type="InterPro" id="IPR036770">
    <property type="entry name" value="Ankyrin_rpt-contain_sf"/>
</dbReference>
<proteinExistence type="predicted"/>
<evidence type="ECO:0000256" key="3">
    <source>
        <dbReference type="PROSITE-ProRule" id="PRU00023"/>
    </source>
</evidence>
<dbReference type="PROSITE" id="PS50297">
    <property type="entry name" value="ANK_REP_REGION"/>
    <property type="match status" value="1"/>
</dbReference>
<dbReference type="PANTHER" id="PTHR24171">
    <property type="entry name" value="ANKYRIN REPEAT DOMAIN-CONTAINING PROTEIN 39-RELATED"/>
    <property type="match status" value="1"/>
</dbReference>